<protein>
    <submittedName>
        <fullName evidence="5">NUDIX hydrolase</fullName>
    </submittedName>
</protein>
<dbReference type="EMBL" id="CP058559">
    <property type="protein sequence ID" value="QNO13831.1"/>
    <property type="molecule type" value="Genomic_DNA"/>
</dbReference>
<evidence type="ECO:0000256" key="1">
    <source>
        <dbReference type="ARBA" id="ARBA00005582"/>
    </source>
</evidence>
<evidence type="ECO:0000256" key="2">
    <source>
        <dbReference type="ARBA" id="ARBA00022801"/>
    </source>
</evidence>
<dbReference type="PROSITE" id="PS51462">
    <property type="entry name" value="NUDIX"/>
    <property type="match status" value="1"/>
</dbReference>
<evidence type="ECO:0000256" key="3">
    <source>
        <dbReference type="RuleBase" id="RU003476"/>
    </source>
</evidence>
<sequence>MNRHFTVAVFIVYHGKVLLLRHRKLNMWLPPGGHIDPNELPDSAAVREVKEETGLDVVLIGDKGLNVDYPHQLVIPRGIQVEDIEENHQHIDLVYFATVKGNNSFVSNDESDAMGWYGLYELPEDVNDEIRMWCEKAIKYL</sequence>
<dbReference type="InterPro" id="IPR020084">
    <property type="entry name" value="NUDIX_hydrolase_CS"/>
</dbReference>
<dbReference type="KEGG" id="acae:HYG86_03155"/>
<keyword evidence="2 3" id="KW-0378">Hydrolase</keyword>
<organism evidence="5 6">
    <name type="scientific">Alkalicella caledoniensis</name>
    <dbReference type="NCBI Taxonomy" id="2731377"/>
    <lineage>
        <taxon>Bacteria</taxon>
        <taxon>Bacillati</taxon>
        <taxon>Bacillota</taxon>
        <taxon>Clostridia</taxon>
        <taxon>Eubacteriales</taxon>
        <taxon>Proteinivoracaceae</taxon>
        <taxon>Alkalicella</taxon>
    </lineage>
</organism>
<evidence type="ECO:0000313" key="6">
    <source>
        <dbReference type="Proteomes" id="UP000516160"/>
    </source>
</evidence>
<proteinExistence type="inferred from homology"/>
<dbReference type="CDD" id="cd03674">
    <property type="entry name" value="NUDIX_Hydrolase"/>
    <property type="match status" value="1"/>
</dbReference>
<dbReference type="GO" id="GO:0016787">
    <property type="term" value="F:hydrolase activity"/>
    <property type="evidence" value="ECO:0007669"/>
    <property type="project" value="UniProtKB-KW"/>
</dbReference>
<dbReference type="PRINTS" id="PR00502">
    <property type="entry name" value="NUDIXFAMILY"/>
</dbReference>
<dbReference type="AlphaFoldDB" id="A0A7G9W569"/>
<feature type="domain" description="Nudix hydrolase" evidence="4">
    <location>
        <begin position="2"/>
        <end position="141"/>
    </location>
</feature>
<dbReference type="SUPFAM" id="SSF55811">
    <property type="entry name" value="Nudix"/>
    <property type="match status" value="1"/>
</dbReference>
<evidence type="ECO:0000313" key="5">
    <source>
        <dbReference type="EMBL" id="QNO13831.1"/>
    </source>
</evidence>
<comment type="similarity">
    <text evidence="1 3">Belongs to the Nudix hydrolase family.</text>
</comment>
<dbReference type="PANTHER" id="PTHR43736">
    <property type="entry name" value="ADP-RIBOSE PYROPHOSPHATASE"/>
    <property type="match status" value="1"/>
</dbReference>
<dbReference type="InterPro" id="IPR015797">
    <property type="entry name" value="NUDIX_hydrolase-like_dom_sf"/>
</dbReference>
<dbReference type="InterPro" id="IPR020476">
    <property type="entry name" value="Nudix_hydrolase"/>
</dbReference>
<gene>
    <name evidence="5" type="ORF">HYG86_03155</name>
</gene>
<accession>A0A7G9W569</accession>
<dbReference type="Pfam" id="PF00293">
    <property type="entry name" value="NUDIX"/>
    <property type="match status" value="1"/>
</dbReference>
<dbReference type="RefSeq" id="WP_213167494.1">
    <property type="nucleotide sequence ID" value="NZ_CP058559.1"/>
</dbReference>
<dbReference type="Proteomes" id="UP000516160">
    <property type="component" value="Chromosome"/>
</dbReference>
<name>A0A7G9W569_ALKCA</name>
<dbReference type="PROSITE" id="PS00893">
    <property type="entry name" value="NUDIX_BOX"/>
    <property type="match status" value="1"/>
</dbReference>
<dbReference type="Gene3D" id="3.90.79.10">
    <property type="entry name" value="Nucleoside Triphosphate Pyrophosphohydrolase"/>
    <property type="match status" value="1"/>
</dbReference>
<keyword evidence="6" id="KW-1185">Reference proteome</keyword>
<dbReference type="InterPro" id="IPR000086">
    <property type="entry name" value="NUDIX_hydrolase_dom"/>
</dbReference>
<dbReference type="PANTHER" id="PTHR43736:SF1">
    <property type="entry name" value="DIHYDRONEOPTERIN TRIPHOSPHATE DIPHOSPHATASE"/>
    <property type="match status" value="1"/>
</dbReference>
<evidence type="ECO:0000259" key="4">
    <source>
        <dbReference type="PROSITE" id="PS51462"/>
    </source>
</evidence>
<reference evidence="5 6" key="1">
    <citation type="submission" date="2020-07" db="EMBL/GenBank/DDBJ databases">
        <title>Alkalicella. sp. LB2 genome.</title>
        <authorList>
            <person name="Postec A."/>
            <person name="Quemeneur M."/>
        </authorList>
    </citation>
    <scope>NUCLEOTIDE SEQUENCE [LARGE SCALE GENOMIC DNA]</scope>
    <source>
        <strain evidence="5 6">LB2</strain>
    </source>
</reference>